<organism evidence="2 3">
    <name type="scientific">Hornefia porci</name>
    <dbReference type="NCBI Taxonomy" id="2652292"/>
    <lineage>
        <taxon>Bacteria</taxon>
        <taxon>Bacillati</taxon>
        <taxon>Bacillota</taxon>
        <taxon>Clostridia</taxon>
        <taxon>Peptostreptococcales</taxon>
        <taxon>Anaerovoracaceae</taxon>
        <taxon>Hornefia</taxon>
    </lineage>
</organism>
<dbReference type="OrthoDB" id="9808017at2"/>
<dbReference type="RefSeq" id="WP_075713476.1">
    <property type="nucleotide sequence ID" value="NZ_MJIE01000001.1"/>
</dbReference>
<evidence type="ECO:0000259" key="1">
    <source>
        <dbReference type="Pfam" id="PF03551"/>
    </source>
</evidence>
<keyword evidence="3" id="KW-1185">Reference proteome</keyword>
<reference evidence="2 3" key="1">
    <citation type="journal article" date="2016" name="Appl. Environ. Microbiol.">
        <title>Function and Phylogeny of Bacterial Butyryl Coenzyme A:Acetate Transferases and Their Diversity in the Proximal Colon of Swine.</title>
        <authorList>
            <person name="Trachsel J."/>
            <person name="Bayles D.O."/>
            <person name="Looft T."/>
            <person name="Levine U.Y."/>
            <person name="Allen H.K."/>
        </authorList>
    </citation>
    <scope>NUCLEOTIDE SEQUENCE [LARGE SCALE GENOMIC DNA]</scope>
    <source>
        <strain evidence="2 3">68-3-10</strain>
    </source>
</reference>
<dbReference type="InterPro" id="IPR005149">
    <property type="entry name" value="Tscrpt_reg_PadR_N"/>
</dbReference>
<dbReference type="AlphaFoldDB" id="A0A1Q9JJ08"/>
<comment type="caution">
    <text evidence="2">The sequence shown here is derived from an EMBL/GenBank/DDBJ whole genome shotgun (WGS) entry which is preliminary data.</text>
</comment>
<sequence>MNSFFEPNCSCQGKYLDKMLQPAILQILYDEDLHGFMIIKKLSDNAMFNGMEPDRTGVYRYLRKMETSGLLTARRDEERGKARIIYSITEEGKQCLDNWSMVLKQYIVSMVSFVKALDDTLQRNRG</sequence>
<dbReference type="PANTHER" id="PTHR33169">
    <property type="entry name" value="PADR-FAMILY TRANSCRIPTIONAL REGULATOR"/>
    <property type="match status" value="1"/>
</dbReference>
<protein>
    <recommendedName>
        <fullName evidence="1">Transcription regulator PadR N-terminal domain-containing protein</fullName>
    </recommendedName>
</protein>
<proteinExistence type="predicted"/>
<dbReference type="Gene3D" id="1.10.10.10">
    <property type="entry name" value="Winged helix-like DNA-binding domain superfamily/Winged helix DNA-binding domain"/>
    <property type="match status" value="1"/>
</dbReference>
<dbReference type="STRING" id="1261640.BHK98_08750"/>
<dbReference type="InterPro" id="IPR036388">
    <property type="entry name" value="WH-like_DNA-bd_sf"/>
</dbReference>
<accession>A0A1Q9JJ08</accession>
<dbReference type="InterPro" id="IPR052509">
    <property type="entry name" value="Metal_resp_DNA-bind_regulator"/>
</dbReference>
<dbReference type="SUPFAM" id="SSF46785">
    <property type="entry name" value="Winged helix' DNA-binding domain"/>
    <property type="match status" value="1"/>
</dbReference>
<dbReference type="InterPro" id="IPR036390">
    <property type="entry name" value="WH_DNA-bd_sf"/>
</dbReference>
<dbReference type="EMBL" id="MJIE01000001">
    <property type="protein sequence ID" value="OLR56145.1"/>
    <property type="molecule type" value="Genomic_DNA"/>
</dbReference>
<dbReference type="PANTHER" id="PTHR33169:SF14">
    <property type="entry name" value="TRANSCRIPTIONAL REGULATOR RV3488"/>
    <property type="match status" value="1"/>
</dbReference>
<evidence type="ECO:0000313" key="2">
    <source>
        <dbReference type="EMBL" id="OLR56145.1"/>
    </source>
</evidence>
<evidence type="ECO:0000313" key="3">
    <source>
        <dbReference type="Proteomes" id="UP000187404"/>
    </source>
</evidence>
<name>A0A1Q9JJ08_9FIRM</name>
<dbReference type="Proteomes" id="UP000187404">
    <property type="component" value="Unassembled WGS sequence"/>
</dbReference>
<feature type="domain" description="Transcription regulator PadR N-terminal" evidence="1">
    <location>
        <begin position="24"/>
        <end position="96"/>
    </location>
</feature>
<dbReference type="Pfam" id="PF03551">
    <property type="entry name" value="PadR"/>
    <property type="match status" value="1"/>
</dbReference>
<gene>
    <name evidence="2" type="ORF">BHK98_08750</name>
</gene>